<evidence type="ECO:0000256" key="8">
    <source>
        <dbReference type="ARBA" id="ARBA00023157"/>
    </source>
</evidence>
<feature type="domain" description="Protein kinase" evidence="15">
    <location>
        <begin position="48"/>
        <end position="326"/>
    </location>
</feature>
<keyword evidence="16" id="KW-0675">Receptor</keyword>
<gene>
    <name evidence="16" type="ORF">CKAN_01713100</name>
</gene>
<keyword evidence="4" id="KW-0732">Signal</keyword>
<comment type="catalytic activity">
    <reaction evidence="11">
        <text>L-seryl-[protein] + ATP = O-phospho-L-seryl-[protein] + ADP + H(+)</text>
        <dbReference type="Rhea" id="RHEA:17989"/>
        <dbReference type="Rhea" id="RHEA-COMP:9863"/>
        <dbReference type="Rhea" id="RHEA-COMP:11604"/>
        <dbReference type="ChEBI" id="CHEBI:15378"/>
        <dbReference type="ChEBI" id="CHEBI:29999"/>
        <dbReference type="ChEBI" id="CHEBI:30616"/>
        <dbReference type="ChEBI" id="CHEBI:83421"/>
        <dbReference type="ChEBI" id="CHEBI:456216"/>
        <dbReference type="EC" id="2.7.11.1"/>
    </reaction>
</comment>
<keyword evidence="16" id="KW-0430">Lectin</keyword>
<protein>
    <recommendedName>
        <fullName evidence="1">non-specific serine/threonine protein kinase</fullName>
        <ecNumber evidence="1">2.7.11.1</ecNumber>
    </recommendedName>
</protein>
<evidence type="ECO:0000256" key="5">
    <source>
        <dbReference type="ARBA" id="ARBA00022741"/>
    </source>
</evidence>
<dbReference type="OrthoDB" id="4062651at2759"/>
<evidence type="ECO:0000256" key="3">
    <source>
        <dbReference type="ARBA" id="ARBA00022679"/>
    </source>
</evidence>
<dbReference type="InterPro" id="IPR001245">
    <property type="entry name" value="Ser-Thr/Tyr_kinase_cat_dom"/>
</dbReference>
<evidence type="ECO:0000313" key="17">
    <source>
        <dbReference type="Proteomes" id="UP000283530"/>
    </source>
</evidence>
<dbReference type="Gene3D" id="1.10.510.10">
    <property type="entry name" value="Transferase(Phosphotransferase) domain 1"/>
    <property type="match status" value="1"/>
</dbReference>
<evidence type="ECO:0000313" key="16">
    <source>
        <dbReference type="EMBL" id="RWR88142.1"/>
    </source>
</evidence>
<dbReference type="PANTHER" id="PTHR27002">
    <property type="entry name" value="RECEPTOR-LIKE SERINE/THREONINE-PROTEIN KINASE SD1-8"/>
    <property type="match status" value="1"/>
</dbReference>
<evidence type="ECO:0000259" key="15">
    <source>
        <dbReference type="PROSITE" id="PS50011"/>
    </source>
</evidence>
<proteinExistence type="inferred from homology"/>
<accession>A0A3S3QQM5</accession>
<dbReference type="GO" id="GO:0004674">
    <property type="term" value="F:protein serine/threonine kinase activity"/>
    <property type="evidence" value="ECO:0007669"/>
    <property type="project" value="UniProtKB-KW"/>
</dbReference>
<evidence type="ECO:0000256" key="13">
    <source>
        <dbReference type="RuleBase" id="RU000304"/>
    </source>
</evidence>
<dbReference type="FunFam" id="3.30.200.20:FF:000195">
    <property type="entry name" value="G-type lectin S-receptor-like serine/threonine-protein kinase"/>
    <property type="match status" value="1"/>
</dbReference>
<dbReference type="Gene3D" id="3.30.200.20">
    <property type="entry name" value="Phosphorylase Kinase, domain 1"/>
    <property type="match status" value="1"/>
</dbReference>
<keyword evidence="14" id="KW-1133">Transmembrane helix</keyword>
<feature type="binding site" evidence="12">
    <location>
        <position position="76"/>
    </location>
    <ligand>
        <name>ATP</name>
        <dbReference type="ChEBI" id="CHEBI:30616"/>
    </ligand>
</feature>
<dbReference type="InterPro" id="IPR008271">
    <property type="entry name" value="Ser/Thr_kinase_AS"/>
</dbReference>
<dbReference type="GO" id="GO:0030246">
    <property type="term" value="F:carbohydrate binding"/>
    <property type="evidence" value="ECO:0007669"/>
    <property type="project" value="UniProtKB-KW"/>
</dbReference>
<comment type="catalytic activity">
    <reaction evidence="10">
        <text>L-threonyl-[protein] + ATP = O-phospho-L-threonyl-[protein] + ADP + H(+)</text>
        <dbReference type="Rhea" id="RHEA:46608"/>
        <dbReference type="Rhea" id="RHEA-COMP:11060"/>
        <dbReference type="Rhea" id="RHEA-COMP:11605"/>
        <dbReference type="ChEBI" id="CHEBI:15378"/>
        <dbReference type="ChEBI" id="CHEBI:30013"/>
        <dbReference type="ChEBI" id="CHEBI:30616"/>
        <dbReference type="ChEBI" id="CHEBI:61977"/>
        <dbReference type="ChEBI" id="CHEBI:456216"/>
        <dbReference type="EC" id="2.7.11.1"/>
    </reaction>
</comment>
<dbReference type="InterPro" id="IPR011009">
    <property type="entry name" value="Kinase-like_dom_sf"/>
</dbReference>
<dbReference type="PANTHER" id="PTHR27002:SF841">
    <property type="entry name" value="RECEPTOR-LIKE SERINE_THREONINE-PROTEIN KINASE"/>
    <property type="match status" value="1"/>
</dbReference>
<evidence type="ECO:0000256" key="12">
    <source>
        <dbReference type="PROSITE-ProRule" id="PRU10141"/>
    </source>
</evidence>
<keyword evidence="7 12" id="KW-0067">ATP-binding</keyword>
<dbReference type="STRING" id="337451.A0A3S3QQM5"/>
<name>A0A3S3QQM5_9MAGN</name>
<evidence type="ECO:0000256" key="6">
    <source>
        <dbReference type="ARBA" id="ARBA00022777"/>
    </source>
</evidence>
<keyword evidence="6 16" id="KW-0418">Kinase</keyword>
<dbReference type="Proteomes" id="UP000283530">
    <property type="component" value="Unassembled WGS sequence"/>
</dbReference>
<keyword evidence="14" id="KW-0472">Membrane</keyword>
<dbReference type="Pfam" id="PF07714">
    <property type="entry name" value="PK_Tyr_Ser-Thr"/>
    <property type="match status" value="1"/>
</dbReference>
<dbReference type="FunFam" id="1.10.510.10:FF:000060">
    <property type="entry name" value="G-type lectin S-receptor-like serine/threonine-protein kinase"/>
    <property type="match status" value="1"/>
</dbReference>
<keyword evidence="17" id="KW-1185">Reference proteome</keyword>
<evidence type="ECO:0000256" key="9">
    <source>
        <dbReference type="ARBA" id="ARBA00023180"/>
    </source>
</evidence>
<dbReference type="SUPFAM" id="SSF56112">
    <property type="entry name" value="Protein kinase-like (PK-like)"/>
    <property type="match status" value="1"/>
</dbReference>
<dbReference type="EMBL" id="QPKB01000007">
    <property type="protein sequence ID" value="RWR88142.1"/>
    <property type="molecule type" value="Genomic_DNA"/>
</dbReference>
<dbReference type="InterPro" id="IPR017441">
    <property type="entry name" value="Protein_kinase_ATP_BS"/>
</dbReference>
<dbReference type="CDD" id="cd14066">
    <property type="entry name" value="STKc_IRAK"/>
    <property type="match status" value="1"/>
</dbReference>
<dbReference type="PROSITE" id="PS50011">
    <property type="entry name" value="PROTEIN_KINASE_DOM"/>
    <property type="match status" value="1"/>
</dbReference>
<feature type="transmembrane region" description="Helical" evidence="14">
    <location>
        <begin position="12"/>
        <end position="36"/>
    </location>
</feature>
<dbReference type="PROSITE" id="PS00107">
    <property type="entry name" value="PROTEIN_KINASE_ATP"/>
    <property type="match status" value="1"/>
</dbReference>
<keyword evidence="3" id="KW-0808">Transferase</keyword>
<dbReference type="EC" id="2.7.11.1" evidence="1"/>
<dbReference type="InterPro" id="IPR000719">
    <property type="entry name" value="Prot_kinase_dom"/>
</dbReference>
<keyword evidence="8" id="KW-1015">Disulfide bond</keyword>
<organism evidence="16 17">
    <name type="scientific">Cinnamomum micranthum f. kanehirae</name>
    <dbReference type="NCBI Taxonomy" id="337451"/>
    <lineage>
        <taxon>Eukaryota</taxon>
        <taxon>Viridiplantae</taxon>
        <taxon>Streptophyta</taxon>
        <taxon>Embryophyta</taxon>
        <taxon>Tracheophyta</taxon>
        <taxon>Spermatophyta</taxon>
        <taxon>Magnoliopsida</taxon>
        <taxon>Magnoliidae</taxon>
        <taxon>Laurales</taxon>
        <taxon>Lauraceae</taxon>
        <taxon>Cinnamomum</taxon>
    </lineage>
</organism>
<comment type="similarity">
    <text evidence="13">Belongs to the protein kinase superfamily.</text>
</comment>
<dbReference type="SMART" id="SM00220">
    <property type="entry name" value="S_TKc"/>
    <property type="match status" value="1"/>
</dbReference>
<evidence type="ECO:0000256" key="11">
    <source>
        <dbReference type="ARBA" id="ARBA00048679"/>
    </source>
</evidence>
<keyword evidence="9" id="KW-0325">Glycoprotein</keyword>
<evidence type="ECO:0000256" key="7">
    <source>
        <dbReference type="ARBA" id="ARBA00022840"/>
    </source>
</evidence>
<keyword evidence="2 13" id="KW-0723">Serine/threonine-protein kinase</keyword>
<evidence type="ECO:0000256" key="4">
    <source>
        <dbReference type="ARBA" id="ARBA00022729"/>
    </source>
</evidence>
<sequence length="366" mass="41013">MTVDSLKKRSHTLQVIVLHVVIAGMLVAVLLGYCLWNRFKRKAATDNFSTENKLGEGGFGAVYKGILYMGLEIAVKRLSKTSVQGHEEFKNEVQLIAKLQHRNLVRLLGWCIDGKEKMLIYEFMPNKSLDKFLFDPTQSILLDWNKRFHIVQGIAQGLHYLHHYSILRVIHRDLKASNILLDGSMNPKISDFGLAQIFYGNQTEASTNRVMGTYGYMSPEYAMHGIFSEKSDVYTFGVLLLEIVSGKRNNGSHPSKQSINLIGYVSQLWIEDRGMELMDPSIGHSSVEKEVMKCIHVGLLCVQDNPADRPTMSSIVCMLGNGNATLPSPKLPTFPTLTSSVSMQSGFKETHTVSINEVTVTMVEPR</sequence>
<evidence type="ECO:0000256" key="2">
    <source>
        <dbReference type="ARBA" id="ARBA00022527"/>
    </source>
</evidence>
<comment type="caution">
    <text evidence="16">The sequence shown here is derived from an EMBL/GenBank/DDBJ whole genome shotgun (WGS) entry which is preliminary data.</text>
</comment>
<keyword evidence="14" id="KW-0812">Transmembrane</keyword>
<keyword evidence="5 12" id="KW-0547">Nucleotide-binding</keyword>
<evidence type="ECO:0000256" key="1">
    <source>
        <dbReference type="ARBA" id="ARBA00012513"/>
    </source>
</evidence>
<evidence type="ECO:0000256" key="10">
    <source>
        <dbReference type="ARBA" id="ARBA00047899"/>
    </source>
</evidence>
<dbReference type="GO" id="GO:0005524">
    <property type="term" value="F:ATP binding"/>
    <property type="evidence" value="ECO:0007669"/>
    <property type="project" value="UniProtKB-UniRule"/>
</dbReference>
<reference evidence="16 17" key="1">
    <citation type="journal article" date="2019" name="Nat. Plants">
        <title>Stout camphor tree genome fills gaps in understanding of flowering plant genome evolution.</title>
        <authorList>
            <person name="Chaw S.M."/>
            <person name="Liu Y.C."/>
            <person name="Wu Y.W."/>
            <person name="Wang H.Y."/>
            <person name="Lin C.I."/>
            <person name="Wu C.S."/>
            <person name="Ke H.M."/>
            <person name="Chang L.Y."/>
            <person name="Hsu C.Y."/>
            <person name="Yang H.T."/>
            <person name="Sudianto E."/>
            <person name="Hsu M.H."/>
            <person name="Wu K.P."/>
            <person name="Wang L.N."/>
            <person name="Leebens-Mack J.H."/>
            <person name="Tsai I.J."/>
        </authorList>
    </citation>
    <scope>NUCLEOTIDE SEQUENCE [LARGE SCALE GENOMIC DNA]</scope>
    <source>
        <strain evidence="17">cv. Chaw 1501</strain>
        <tissue evidence="16">Young leaves</tissue>
    </source>
</reference>
<dbReference type="PROSITE" id="PS00108">
    <property type="entry name" value="PROTEIN_KINASE_ST"/>
    <property type="match status" value="1"/>
</dbReference>
<dbReference type="GO" id="GO:0005886">
    <property type="term" value="C:plasma membrane"/>
    <property type="evidence" value="ECO:0007669"/>
    <property type="project" value="TreeGrafter"/>
</dbReference>
<evidence type="ECO:0000256" key="14">
    <source>
        <dbReference type="SAM" id="Phobius"/>
    </source>
</evidence>
<dbReference type="AlphaFoldDB" id="A0A3S3QQM5"/>